<dbReference type="EC" id="2.7.13.3" evidence="2"/>
<dbReference type="InterPro" id="IPR036097">
    <property type="entry name" value="HisK_dim/P_sf"/>
</dbReference>
<evidence type="ECO:0000256" key="3">
    <source>
        <dbReference type="ARBA" id="ARBA00022553"/>
    </source>
</evidence>
<keyword evidence="7" id="KW-0067">ATP-binding</keyword>
<dbReference type="CDD" id="cd00082">
    <property type="entry name" value="HisKA"/>
    <property type="match status" value="1"/>
</dbReference>
<dbReference type="InterPro" id="IPR005467">
    <property type="entry name" value="His_kinase_dom"/>
</dbReference>
<dbReference type="Pfam" id="PF00512">
    <property type="entry name" value="HisKA"/>
    <property type="match status" value="1"/>
</dbReference>
<dbReference type="SMART" id="SM00387">
    <property type="entry name" value="HATPase_c"/>
    <property type="match status" value="1"/>
</dbReference>
<organism evidence="10 11">
    <name type="scientific">Candidatus Danuiimicrobium aquiferis</name>
    <dbReference type="NCBI Taxonomy" id="1801832"/>
    <lineage>
        <taxon>Bacteria</taxon>
        <taxon>Pseudomonadati</taxon>
        <taxon>Candidatus Omnitrophota</taxon>
        <taxon>Candidatus Danuiimicrobium</taxon>
    </lineage>
</organism>
<dbReference type="PANTHER" id="PTHR43065">
    <property type="entry name" value="SENSOR HISTIDINE KINASE"/>
    <property type="match status" value="1"/>
</dbReference>
<dbReference type="InterPro" id="IPR000014">
    <property type="entry name" value="PAS"/>
</dbReference>
<evidence type="ECO:0000256" key="2">
    <source>
        <dbReference type="ARBA" id="ARBA00012438"/>
    </source>
</evidence>
<evidence type="ECO:0000313" key="10">
    <source>
        <dbReference type="EMBL" id="OGW97996.1"/>
    </source>
</evidence>
<dbReference type="Pfam" id="PF02518">
    <property type="entry name" value="HATPase_c"/>
    <property type="match status" value="1"/>
</dbReference>
<name>A0A1G1KYK0_9BACT</name>
<dbReference type="AlphaFoldDB" id="A0A1G1KYK0"/>
<keyword evidence="4" id="KW-0808">Transferase</keyword>
<keyword evidence="5" id="KW-0547">Nucleotide-binding</keyword>
<keyword evidence="3" id="KW-0597">Phosphoprotein</keyword>
<feature type="domain" description="Histidine kinase" evidence="9">
    <location>
        <begin position="164"/>
        <end position="376"/>
    </location>
</feature>
<sequence>MITNEFIDRLIHRIDKIDKKNLQSYVLELGQDRNFLFSLFDHILEGVMVLSAKQEVVFINRRIRQLFDLSSEQSHERNYMTILQDTRLKARVQSALQERNEVSHENIEVLIPRPMLIKLSLRYETIMAKTYSVILIENISQNEILIREQFQKENWKSIFELAAGIAHEIGNPLNSINIHLKLLSNKIQSLKQKNTDPLTNELAILREETNRLDEIIRNFLRATRKKPLNYELTNINDLISKTVDFLRPELKESKIQVTQQLNAEIPLFLIDQDRMQQVFINLVKNSIQAMVRGGKLNIQTGLKDKLCFIQIQDTGVGIPESKLPKIFDAYFTTKEEGSGLGLMIAYQIISEHHGRIEATSKVNMGTTFRIVLPIRKEKLELPLNETSQKGKG</sequence>
<evidence type="ECO:0000313" key="11">
    <source>
        <dbReference type="Proteomes" id="UP000178187"/>
    </source>
</evidence>
<reference evidence="10 11" key="1">
    <citation type="journal article" date="2016" name="Nat. Commun.">
        <title>Thousands of microbial genomes shed light on interconnected biogeochemical processes in an aquifer system.</title>
        <authorList>
            <person name="Anantharaman K."/>
            <person name="Brown C.T."/>
            <person name="Hug L.A."/>
            <person name="Sharon I."/>
            <person name="Castelle C.J."/>
            <person name="Probst A.J."/>
            <person name="Thomas B.C."/>
            <person name="Singh A."/>
            <person name="Wilkins M.J."/>
            <person name="Karaoz U."/>
            <person name="Brodie E.L."/>
            <person name="Williams K.H."/>
            <person name="Hubbard S.S."/>
            <person name="Banfield J.F."/>
        </authorList>
    </citation>
    <scope>NUCLEOTIDE SEQUENCE [LARGE SCALE GENOMIC DNA]</scope>
</reference>
<dbReference type="PANTHER" id="PTHR43065:SF10">
    <property type="entry name" value="PEROXIDE STRESS-ACTIVATED HISTIDINE KINASE MAK3"/>
    <property type="match status" value="1"/>
</dbReference>
<dbReference type="InterPro" id="IPR036890">
    <property type="entry name" value="HATPase_C_sf"/>
</dbReference>
<dbReference type="Proteomes" id="UP000178187">
    <property type="component" value="Unassembled WGS sequence"/>
</dbReference>
<comment type="catalytic activity">
    <reaction evidence="1">
        <text>ATP + protein L-histidine = ADP + protein N-phospho-L-histidine.</text>
        <dbReference type="EC" id="2.7.13.3"/>
    </reaction>
</comment>
<protein>
    <recommendedName>
        <fullName evidence="2">histidine kinase</fullName>
        <ecNumber evidence="2">2.7.13.3</ecNumber>
    </recommendedName>
</protein>
<keyword evidence="8" id="KW-0902">Two-component regulatory system</keyword>
<dbReference type="PRINTS" id="PR00344">
    <property type="entry name" value="BCTRLSENSOR"/>
</dbReference>
<evidence type="ECO:0000256" key="4">
    <source>
        <dbReference type="ARBA" id="ARBA00022679"/>
    </source>
</evidence>
<dbReference type="SUPFAM" id="SSF55874">
    <property type="entry name" value="ATPase domain of HSP90 chaperone/DNA topoisomerase II/histidine kinase"/>
    <property type="match status" value="1"/>
</dbReference>
<dbReference type="InterPro" id="IPR003594">
    <property type="entry name" value="HATPase_dom"/>
</dbReference>
<dbReference type="GO" id="GO:0000155">
    <property type="term" value="F:phosphorelay sensor kinase activity"/>
    <property type="evidence" value="ECO:0007669"/>
    <property type="project" value="InterPro"/>
</dbReference>
<evidence type="ECO:0000256" key="6">
    <source>
        <dbReference type="ARBA" id="ARBA00022777"/>
    </source>
</evidence>
<keyword evidence="6" id="KW-0418">Kinase</keyword>
<dbReference type="EMBL" id="MHFR01000037">
    <property type="protein sequence ID" value="OGW97996.1"/>
    <property type="molecule type" value="Genomic_DNA"/>
</dbReference>
<evidence type="ECO:0000256" key="8">
    <source>
        <dbReference type="ARBA" id="ARBA00023012"/>
    </source>
</evidence>
<dbReference type="SUPFAM" id="SSF47384">
    <property type="entry name" value="Homodimeric domain of signal transducing histidine kinase"/>
    <property type="match status" value="1"/>
</dbReference>
<comment type="caution">
    <text evidence="10">The sequence shown here is derived from an EMBL/GenBank/DDBJ whole genome shotgun (WGS) entry which is preliminary data.</text>
</comment>
<dbReference type="SUPFAM" id="SSF55785">
    <property type="entry name" value="PYP-like sensor domain (PAS domain)"/>
    <property type="match status" value="1"/>
</dbReference>
<dbReference type="InterPro" id="IPR003661">
    <property type="entry name" value="HisK_dim/P_dom"/>
</dbReference>
<dbReference type="SMART" id="SM00388">
    <property type="entry name" value="HisKA"/>
    <property type="match status" value="1"/>
</dbReference>
<dbReference type="GO" id="GO:0005524">
    <property type="term" value="F:ATP binding"/>
    <property type="evidence" value="ECO:0007669"/>
    <property type="project" value="UniProtKB-KW"/>
</dbReference>
<dbReference type="Gene3D" id="3.30.565.10">
    <property type="entry name" value="Histidine kinase-like ATPase, C-terminal domain"/>
    <property type="match status" value="1"/>
</dbReference>
<dbReference type="InterPro" id="IPR035965">
    <property type="entry name" value="PAS-like_dom_sf"/>
</dbReference>
<dbReference type="PROSITE" id="PS50109">
    <property type="entry name" value="HIS_KIN"/>
    <property type="match status" value="1"/>
</dbReference>
<evidence type="ECO:0000256" key="1">
    <source>
        <dbReference type="ARBA" id="ARBA00000085"/>
    </source>
</evidence>
<dbReference type="SMART" id="SM00091">
    <property type="entry name" value="PAS"/>
    <property type="match status" value="1"/>
</dbReference>
<evidence type="ECO:0000256" key="7">
    <source>
        <dbReference type="ARBA" id="ARBA00022840"/>
    </source>
</evidence>
<gene>
    <name evidence="10" type="ORF">A3G33_07095</name>
</gene>
<evidence type="ECO:0000259" key="9">
    <source>
        <dbReference type="PROSITE" id="PS50109"/>
    </source>
</evidence>
<dbReference type="Gene3D" id="1.10.287.130">
    <property type="match status" value="1"/>
</dbReference>
<proteinExistence type="predicted"/>
<dbReference type="Gene3D" id="3.30.450.20">
    <property type="entry name" value="PAS domain"/>
    <property type="match status" value="1"/>
</dbReference>
<evidence type="ECO:0000256" key="5">
    <source>
        <dbReference type="ARBA" id="ARBA00022741"/>
    </source>
</evidence>
<dbReference type="InterPro" id="IPR004358">
    <property type="entry name" value="Sig_transdc_His_kin-like_C"/>
</dbReference>
<accession>A0A1G1KYK0</accession>